<comment type="similarity">
    <text evidence="2">Belongs to the membrane fusion protein (MFP) (TC 8.A.1) family.</text>
</comment>
<dbReference type="InterPro" id="IPR058627">
    <property type="entry name" value="MdtA-like_C"/>
</dbReference>
<evidence type="ECO:0000313" key="8">
    <source>
        <dbReference type="EMBL" id="ACL59246.1"/>
    </source>
</evidence>
<proteinExistence type="inferred from homology"/>
<keyword evidence="3" id="KW-0813">Transport</keyword>
<dbReference type="eggNOG" id="COG0845">
    <property type="taxonomic scope" value="Bacteria"/>
</dbReference>
<evidence type="ECO:0000259" key="5">
    <source>
        <dbReference type="Pfam" id="PF25917"/>
    </source>
</evidence>
<organism evidence="8 9">
    <name type="scientific">Methylobacterium nodulans (strain LMG 21967 / CNCM I-2342 / ORS 2060)</name>
    <dbReference type="NCBI Taxonomy" id="460265"/>
    <lineage>
        <taxon>Bacteria</taxon>
        <taxon>Pseudomonadati</taxon>
        <taxon>Pseudomonadota</taxon>
        <taxon>Alphaproteobacteria</taxon>
        <taxon>Hyphomicrobiales</taxon>
        <taxon>Methylobacteriaceae</taxon>
        <taxon>Methylobacterium</taxon>
    </lineage>
</organism>
<dbReference type="SUPFAM" id="SSF111369">
    <property type="entry name" value="HlyD-like secretion proteins"/>
    <property type="match status" value="1"/>
</dbReference>
<feature type="domain" description="Multidrug resistance protein MdtA-like C-terminal permuted SH3" evidence="7">
    <location>
        <begin position="297"/>
        <end position="353"/>
    </location>
</feature>
<feature type="domain" description="CusB-like beta-barrel" evidence="6">
    <location>
        <begin position="217"/>
        <end position="289"/>
    </location>
</feature>
<dbReference type="PANTHER" id="PTHR30469">
    <property type="entry name" value="MULTIDRUG RESISTANCE PROTEIN MDTA"/>
    <property type="match status" value="1"/>
</dbReference>
<dbReference type="HOGENOM" id="CLU_018816_1_0_5"/>
<dbReference type="RefSeq" id="WP_015930887.1">
    <property type="nucleotide sequence ID" value="NC_011894.1"/>
</dbReference>
<dbReference type="KEGG" id="mno:Mnod_4375"/>
<evidence type="ECO:0000259" key="6">
    <source>
        <dbReference type="Pfam" id="PF25954"/>
    </source>
</evidence>
<gene>
    <name evidence="8" type="ordered locus">Mnod_4375</name>
</gene>
<dbReference type="Pfam" id="PF25917">
    <property type="entry name" value="BSH_RND"/>
    <property type="match status" value="1"/>
</dbReference>
<dbReference type="Gene3D" id="2.40.50.100">
    <property type="match status" value="1"/>
</dbReference>
<dbReference type="NCBIfam" id="TIGR01730">
    <property type="entry name" value="RND_mfp"/>
    <property type="match status" value="1"/>
</dbReference>
<evidence type="ECO:0000256" key="2">
    <source>
        <dbReference type="ARBA" id="ARBA00009477"/>
    </source>
</evidence>
<dbReference type="STRING" id="460265.Mnod_4375"/>
<comment type="subcellular location">
    <subcellularLocation>
        <location evidence="1">Cell envelope</location>
    </subcellularLocation>
</comment>
<evidence type="ECO:0000256" key="3">
    <source>
        <dbReference type="ARBA" id="ARBA00022448"/>
    </source>
</evidence>
<dbReference type="Gene3D" id="2.40.30.170">
    <property type="match status" value="1"/>
</dbReference>
<keyword evidence="4" id="KW-0175">Coiled coil</keyword>
<dbReference type="OrthoDB" id="9813967at2"/>
<dbReference type="GO" id="GO:0015562">
    <property type="term" value="F:efflux transmembrane transporter activity"/>
    <property type="evidence" value="ECO:0007669"/>
    <property type="project" value="TreeGrafter"/>
</dbReference>
<evidence type="ECO:0000259" key="7">
    <source>
        <dbReference type="Pfam" id="PF25967"/>
    </source>
</evidence>
<feature type="domain" description="Multidrug resistance protein MdtA-like barrel-sandwich hybrid" evidence="5">
    <location>
        <begin position="72"/>
        <end position="205"/>
    </location>
</feature>
<dbReference type="InterPro" id="IPR058792">
    <property type="entry name" value="Beta-barrel_RND_2"/>
</dbReference>
<dbReference type="PANTHER" id="PTHR30469:SF18">
    <property type="entry name" value="RESISTANCE-NODULATION-CELL DIVISION (RND) EFFLUX MEMBRANE FUSION PROTEIN-RELATED"/>
    <property type="match status" value="1"/>
</dbReference>
<dbReference type="Pfam" id="PF25967">
    <property type="entry name" value="RND-MFP_C"/>
    <property type="match status" value="1"/>
</dbReference>
<evidence type="ECO:0000313" key="9">
    <source>
        <dbReference type="Proteomes" id="UP000008207"/>
    </source>
</evidence>
<dbReference type="InterPro" id="IPR006143">
    <property type="entry name" value="RND_pump_MFP"/>
</dbReference>
<dbReference type="Gene3D" id="1.10.287.470">
    <property type="entry name" value="Helix hairpin bin"/>
    <property type="match status" value="1"/>
</dbReference>
<dbReference type="GO" id="GO:1990281">
    <property type="term" value="C:efflux pump complex"/>
    <property type="evidence" value="ECO:0007669"/>
    <property type="project" value="TreeGrafter"/>
</dbReference>
<dbReference type="InterPro" id="IPR058625">
    <property type="entry name" value="MdtA-like_BSH"/>
</dbReference>
<dbReference type="Gene3D" id="2.40.420.20">
    <property type="match status" value="1"/>
</dbReference>
<accession>B8IBJ2</accession>
<dbReference type="Pfam" id="PF25954">
    <property type="entry name" value="Beta-barrel_RND_2"/>
    <property type="match status" value="1"/>
</dbReference>
<sequence>MARQSLLPVELVVAATAGLLAAGCIEEAAPAAPAAPGATAARPVLVQRVAFEERVPSRTFVGTVRPRIESDLGFRVQGKIEKRLVNVGDVVKAGQPLASLDEIDLRLQTEQAEAERAAATASLAQAEADLRRAATLAGQGWTAASTLDRQKAAAEEARGRLLRAERALMLARNAASYAVLAADADGVVTATMIEPGQVVAPGQAAIRLARTAEKEAVIAIPESLVGQARAGAATVGLWSDPKARLRARLRELAPTADAATRTYLARFSLPDADERVQLGMTATVTLTGATAERIMRIPLAALFNQGTGPSVWAVDDEGRLRLRPVTVAAYEAQDALVTAGLAEGERIVRLGVQKLDAALRVRVVDALRF</sequence>
<name>B8IBJ2_METNO</name>
<dbReference type="AlphaFoldDB" id="B8IBJ2"/>
<protein>
    <submittedName>
        <fullName evidence="8">Efflux transporter, RND family, MFP subunit</fullName>
    </submittedName>
</protein>
<dbReference type="PROSITE" id="PS51257">
    <property type="entry name" value="PROKAR_LIPOPROTEIN"/>
    <property type="match status" value="1"/>
</dbReference>
<keyword evidence="9" id="KW-1185">Reference proteome</keyword>
<dbReference type="EMBL" id="CP001349">
    <property type="protein sequence ID" value="ACL59246.1"/>
    <property type="molecule type" value="Genomic_DNA"/>
</dbReference>
<evidence type="ECO:0000256" key="4">
    <source>
        <dbReference type="SAM" id="Coils"/>
    </source>
</evidence>
<feature type="coiled-coil region" evidence="4">
    <location>
        <begin position="100"/>
        <end position="174"/>
    </location>
</feature>
<dbReference type="Proteomes" id="UP000008207">
    <property type="component" value="Chromosome"/>
</dbReference>
<evidence type="ECO:0000256" key="1">
    <source>
        <dbReference type="ARBA" id="ARBA00004196"/>
    </source>
</evidence>
<reference evidence="8 9" key="1">
    <citation type="submission" date="2009-01" db="EMBL/GenBank/DDBJ databases">
        <title>Complete sequence of chromosome of Methylobacterium nodulans ORS 2060.</title>
        <authorList>
            <consortium name="US DOE Joint Genome Institute"/>
            <person name="Lucas S."/>
            <person name="Copeland A."/>
            <person name="Lapidus A."/>
            <person name="Glavina del Rio T."/>
            <person name="Dalin E."/>
            <person name="Tice H."/>
            <person name="Bruce D."/>
            <person name="Goodwin L."/>
            <person name="Pitluck S."/>
            <person name="Sims D."/>
            <person name="Brettin T."/>
            <person name="Detter J.C."/>
            <person name="Han C."/>
            <person name="Larimer F."/>
            <person name="Land M."/>
            <person name="Hauser L."/>
            <person name="Kyrpides N."/>
            <person name="Ivanova N."/>
            <person name="Marx C.J."/>
            <person name="Richardson P."/>
        </authorList>
    </citation>
    <scope>NUCLEOTIDE SEQUENCE [LARGE SCALE GENOMIC DNA]</scope>
    <source>
        <strain evidence="9">LMG 21967 / CNCM I-2342 / ORS 2060</strain>
    </source>
</reference>